<dbReference type="Pfam" id="PF25121">
    <property type="entry name" value="RRM_ESF1"/>
    <property type="match status" value="1"/>
</dbReference>
<feature type="compositionally biased region" description="Basic and acidic residues" evidence="5">
    <location>
        <begin position="242"/>
        <end position="260"/>
    </location>
</feature>
<evidence type="ECO:0000256" key="5">
    <source>
        <dbReference type="SAM" id="MobiDB-lite"/>
    </source>
</evidence>
<feature type="region of interest" description="Disordered" evidence="5">
    <location>
        <begin position="36"/>
        <end position="66"/>
    </location>
</feature>
<dbReference type="InterPro" id="IPR012580">
    <property type="entry name" value="NUC153"/>
</dbReference>
<accession>A0A2R6S600</accession>
<name>A0A2R6S600_9APHY</name>
<dbReference type="STRING" id="98765.A0A2R6S600"/>
<feature type="compositionally biased region" description="Basic and acidic residues" evidence="5">
    <location>
        <begin position="49"/>
        <end position="66"/>
    </location>
</feature>
<sequence length="692" mass="78400">MSDPRFARFKSDPRFRRIRKQESKVVVDDRFKGVFDEGKGKKKTKKGTGRVDKYGRPLSDTHEQDNLRRFYRLENEDEEQDGAAVKKPDYARGEAFLESSDEEDAAHILDGDESDTGGVVTLGRDISRPIPVLGDDDAEIDLDEDNFADLDAQAVALAKTNNADEGQPETTPTCRLAVVNLDWDHVRAVHLYKIFSSLVSPTASRLASARTSKPEKSTSSGVVHGNILSVRVYPSEFGKERIAREEKEGPPPEVFKKNSDDGEETDDEGDKEVGDAEDYNEEALRKYQLERLRYYYAIVECDTVDVASYIYSELEGTELERSANVFDLSFVPDGMTFDEDFRDEATEDINVPYKGLEYVTDALRHSKVRLTWDNDDAERNQITRRNLTRKEIEENDFRAYLASSTESESEDDSSRKPKGKADRDKLRAILLSGGDDTLPEGWGSRVDDEDVDVEITFTPGLSETKGKGENETTLEKYQRKMKEKRNRRKEEKGKEDKGEAEGTAPKDDFFAEASEDETDQEEVRPQTGKQSRKKRDTSPDAQPKAKITTEELALIAASDNPHGEPKHFDMKAVLKAEKSKGRKRKGKAGKKEVHEENELQEDFAINVKDDRFKALHEDYTFAIDPSNPRFKKTKGMSALLEERSKRRTDKGEETRPSKNKVDDTQPSLKKLVESVKRKSTTADGTLGKRRKL</sequence>
<keyword evidence="3" id="KW-0175">Coiled coil</keyword>
<comment type="similarity">
    <text evidence="2">Belongs to the ESF1 family.</text>
</comment>
<dbReference type="InterPro" id="IPR039754">
    <property type="entry name" value="Esf1"/>
</dbReference>
<feature type="compositionally biased region" description="Basic and acidic residues" evidence="5">
    <location>
        <begin position="640"/>
        <end position="663"/>
    </location>
</feature>
<organism evidence="8 9">
    <name type="scientific">Hermanssonia centrifuga</name>
    <dbReference type="NCBI Taxonomy" id="98765"/>
    <lineage>
        <taxon>Eukaryota</taxon>
        <taxon>Fungi</taxon>
        <taxon>Dikarya</taxon>
        <taxon>Basidiomycota</taxon>
        <taxon>Agaricomycotina</taxon>
        <taxon>Agaricomycetes</taxon>
        <taxon>Polyporales</taxon>
        <taxon>Meruliaceae</taxon>
        <taxon>Hermanssonia</taxon>
    </lineage>
</organism>
<reference evidence="8 9" key="1">
    <citation type="submission" date="2018-02" db="EMBL/GenBank/DDBJ databases">
        <title>Genome sequence of the basidiomycete white-rot fungus Phlebia centrifuga.</title>
        <authorList>
            <person name="Granchi Z."/>
            <person name="Peng M."/>
            <person name="de Vries R.P."/>
            <person name="Hilden K."/>
            <person name="Makela M.R."/>
            <person name="Grigoriev I."/>
            <person name="Riley R."/>
        </authorList>
    </citation>
    <scope>NUCLEOTIDE SEQUENCE [LARGE SCALE GENOMIC DNA]</scope>
    <source>
        <strain evidence="8 9">FBCC195</strain>
    </source>
</reference>
<dbReference type="EMBL" id="MLYV02000033">
    <property type="protein sequence ID" value="PSS37692.1"/>
    <property type="molecule type" value="Genomic_DNA"/>
</dbReference>
<dbReference type="PANTHER" id="PTHR12202">
    <property type="entry name" value="ESF1 HOMOLOG"/>
    <property type="match status" value="1"/>
</dbReference>
<dbReference type="GO" id="GO:0003723">
    <property type="term" value="F:RNA binding"/>
    <property type="evidence" value="ECO:0007669"/>
    <property type="project" value="TreeGrafter"/>
</dbReference>
<dbReference type="PANTHER" id="PTHR12202:SF0">
    <property type="entry name" value="ESF1 HOMOLOG"/>
    <property type="match status" value="1"/>
</dbReference>
<dbReference type="OrthoDB" id="431825at2759"/>
<evidence type="ECO:0000256" key="4">
    <source>
        <dbReference type="ARBA" id="ARBA00023242"/>
    </source>
</evidence>
<evidence type="ECO:0000313" key="9">
    <source>
        <dbReference type="Proteomes" id="UP000186601"/>
    </source>
</evidence>
<feature type="region of interest" description="Disordered" evidence="5">
    <location>
        <begin position="242"/>
        <end position="278"/>
    </location>
</feature>
<comment type="subcellular location">
    <subcellularLocation>
        <location evidence="1">Nucleus</location>
        <location evidence="1">Nucleolus</location>
    </subcellularLocation>
</comment>
<feature type="domain" description="ESF1 RRM" evidence="7">
    <location>
        <begin position="173"/>
        <end position="346"/>
    </location>
</feature>
<dbReference type="Proteomes" id="UP000186601">
    <property type="component" value="Unassembled WGS sequence"/>
</dbReference>
<evidence type="ECO:0000256" key="3">
    <source>
        <dbReference type="ARBA" id="ARBA00023054"/>
    </source>
</evidence>
<gene>
    <name evidence="8" type="ORF">PHLCEN_2v516</name>
</gene>
<feature type="compositionally biased region" description="Basic and acidic residues" evidence="5">
    <location>
        <begin position="412"/>
        <end position="427"/>
    </location>
</feature>
<keyword evidence="4" id="KW-0539">Nucleus</keyword>
<dbReference type="AlphaFoldDB" id="A0A2R6S600"/>
<evidence type="ECO:0000259" key="7">
    <source>
        <dbReference type="Pfam" id="PF25121"/>
    </source>
</evidence>
<dbReference type="GO" id="GO:0005730">
    <property type="term" value="C:nucleolus"/>
    <property type="evidence" value="ECO:0007669"/>
    <property type="project" value="UniProtKB-SubCell"/>
</dbReference>
<evidence type="ECO:0000256" key="1">
    <source>
        <dbReference type="ARBA" id="ARBA00004604"/>
    </source>
</evidence>
<feature type="domain" description="NUC153" evidence="6">
    <location>
        <begin position="609"/>
        <end position="636"/>
    </location>
</feature>
<feature type="compositionally biased region" description="Basic and acidic residues" evidence="5">
    <location>
        <begin position="464"/>
        <end position="480"/>
    </location>
</feature>
<dbReference type="InterPro" id="IPR056750">
    <property type="entry name" value="RRM_ESF1"/>
</dbReference>
<evidence type="ECO:0000259" key="6">
    <source>
        <dbReference type="Pfam" id="PF08159"/>
    </source>
</evidence>
<evidence type="ECO:0000256" key="2">
    <source>
        <dbReference type="ARBA" id="ARBA00009087"/>
    </source>
</evidence>
<comment type="caution">
    <text evidence="8">The sequence shown here is derived from an EMBL/GenBank/DDBJ whole genome shotgun (WGS) entry which is preliminary data.</text>
</comment>
<feature type="compositionally biased region" description="Basic and acidic residues" evidence="5">
    <location>
        <begin position="561"/>
        <end position="579"/>
    </location>
</feature>
<evidence type="ECO:0000313" key="8">
    <source>
        <dbReference type="EMBL" id="PSS37692.1"/>
    </source>
</evidence>
<feature type="region of interest" description="Disordered" evidence="5">
    <location>
        <begin position="400"/>
        <end position="596"/>
    </location>
</feature>
<feature type="region of interest" description="Disordered" evidence="5">
    <location>
        <begin position="623"/>
        <end position="692"/>
    </location>
</feature>
<proteinExistence type="inferred from homology"/>
<feature type="compositionally biased region" description="Acidic residues" evidence="5">
    <location>
        <begin position="261"/>
        <end position="278"/>
    </location>
</feature>
<dbReference type="GO" id="GO:0006364">
    <property type="term" value="P:rRNA processing"/>
    <property type="evidence" value="ECO:0007669"/>
    <property type="project" value="InterPro"/>
</dbReference>
<protein>
    <submittedName>
        <fullName evidence="8">Uncharacterized protein</fullName>
    </submittedName>
</protein>
<dbReference type="Pfam" id="PF08159">
    <property type="entry name" value="NUC153"/>
    <property type="match status" value="1"/>
</dbReference>
<feature type="compositionally biased region" description="Basic and acidic residues" evidence="5">
    <location>
        <begin position="488"/>
        <end position="509"/>
    </location>
</feature>
<keyword evidence="9" id="KW-1185">Reference proteome</keyword>